<keyword evidence="13" id="KW-1185">Reference proteome</keyword>
<evidence type="ECO:0000256" key="9">
    <source>
        <dbReference type="ARBA" id="ARBA00023136"/>
    </source>
</evidence>
<comment type="subcellular location">
    <subcellularLocation>
        <location evidence="2">Golgi apparatus membrane</location>
        <topology evidence="2">Multi-pass membrane protein</topology>
    </subcellularLocation>
</comment>
<dbReference type="EMBL" id="JARKIF010000004">
    <property type="protein sequence ID" value="KAJ7641453.1"/>
    <property type="molecule type" value="Genomic_DNA"/>
</dbReference>
<dbReference type="InterPro" id="IPR032816">
    <property type="entry name" value="VTT_dom"/>
</dbReference>
<dbReference type="Pfam" id="PF09335">
    <property type="entry name" value="VTT_dom"/>
    <property type="match status" value="1"/>
</dbReference>
<evidence type="ECO:0000256" key="2">
    <source>
        <dbReference type="ARBA" id="ARBA00004653"/>
    </source>
</evidence>
<dbReference type="Proteomes" id="UP001221142">
    <property type="component" value="Unassembled WGS sequence"/>
</dbReference>
<evidence type="ECO:0000256" key="1">
    <source>
        <dbReference type="ARBA" id="ARBA00002978"/>
    </source>
</evidence>
<evidence type="ECO:0000256" key="10">
    <source>
        <dbReference type="SAM" id="Phobius"/>
    </source>
</evidence>
<evidence type="ECO:0000256" key="8">
    <source>
        <dbReference type="ARBA" id="ARBA00023034"/>
    </source>
</evidence>
<keyword evidence="8" id="KW-0333">Golgi apparatus</keyword>
<feature type="non-terminal residue" evidence="12">
    <location>
        <position position="1"/>
    </location>
</feature>
<comment type="caution">
    <text evidence="12">The sequence shown here is derived from an EMBL/GenBank/DDBJ whole genome shotgun (WGS) entry which is preliminary data.</text>
</comment>
<proteinExistence type="inferred from homology"/>
<evidence type="ECO:0000313" key="13">
    <source>
        <dbReference type="Proteomes" id="UP001221142"/>
    </source>
</evidence>
<evidence type="ECO:0000256" key="7">
    <source>
        <dbReference type="ARBA" id="ARBA00022989"/>
    </source>
</evidence>
<reference evidence="12" key="1">
    <citation type="submission" date="2023-03" db="EMBL/GenBank/DDBJ databases">
        <title>Massive genome expansion in bonnet fungi (Mycena s.s.) driven by repeated elements and novel gene families across ecological guilds.</title>
        <authorList>
            <consortium name="Lawrence Berkeley National Laboratory"/>
            <person name="Harder C.B."/>
            <person name="Miyauchi S."/>
            <person name="Viragh M."/>
            <person name="Kuo A."/>
            <person name="Thoen E."/>
            <person name="Andreopoulos B."/>
            <person name="Lu D."/>
            <person name="Skrede I."/>
            <person name="Drula E."/>
            <person name="Henrissat B."/>
            <person name="Morin E."/>
            <person name="Kohler A."/>
            <person name="Barry K."/>
            <person name="LaButti K."/>
            <person name="Morin E."/>
            <person name="Salamov A."/>
            <person name="Lipzen A."/>
            <person name="Mereny Z."/>
            <person name="Hegedus B."/>
            <person name="Baldrian P."/>
            <person name="Stursova M."/>
            <person name="Weitz H."/>
            <person name="Taylor A."/>
            <person name="Grigoriev I.V."/>
            <person name="Nagy L.G."/>
            <person name="Martin F."/>
            <person name="Kauserud H."/>
        </authorList>
    </citation>
    <scope>NUCLEOTIDE SEQUENCE</scope>
    <source>
        <strain evidence="12">9284</strain>
    </source>
</reference>
<evidence type="ECO:0000256" key="6">
    <source>
        <dbReference type="ARBA" id="ARBA00022692"/>
    </source>
</evidence>
<evidence type="ECO:0000256" key="3">
    <source>
        <dbReference type="ARBA" id="ARBA00008640"/>
    </source>
</evidence>
<evidence type="ECO:0000313" key="12">
    <source>
        <dbReference type="EMBL" id="KAJ7641453.1"/>
    </source>
</evidence>
<feature type="transmembrane region" description="Helical" evidence="10">
    <location>
        <begin position="59"/>
        <end position="78"/>
    </location>
</feature>
<sequence length="183" mass="19739">LFGAEIVSMLVGVTWPLGQAFAITAAGTLLGEIANYFVFKYCCTARSEKMEKTQISYGVLAHVVREGGFWVVLIIRFSALPSHFATAVFSAVGISFLVFIAAAVLSLPKPLVPVYLGYALRPDVNSTSSGPLVVYELEIFFRLGEQEDKYSGAHHLHWRHISGVLLVAQAAGIGQACGYICPA</sequence>
<name>A0AAD7C7S1_9AGAR</name>
<dbReference type="GO" id="GO:0000139">
    <property type="term" value="C:Golgi membrane"/>
    <property type="evidence" value="ECO:0007669"/>
    <property type="project" value="UniProtKB-SubCell"/>
</dbReference>
<organism evidence="12 13">
    <name type="scientific">Roridomyces roridus</name>
    <dbReference type="NCBI Taxonomy" id="1738132"/>
    <lineage>
        <taxon>Eukaryota</taxon>
        <taxon>Fungi</taxon>
        <taxon>Dikarya</taxon>
        <taxon>Basidiomycota</taxon>
        <taxon>Agaricomycotina</taxon>
        <taxon>Agaricomycetes</taxon>
        <taxon>Agaricomycetidae</taxon>
        <taxon>Agaricales</taxon>
        <taxon>Marasmiineae</taxon>
        <taxon>Mycenaceae</taxon>
        <taxon>Roridomyces</taxon>
    </lineage>
</organism>
<dbReference type="AlphaFoldDB" id="A0AAD7C7S1"/>
<evidence type="ECO:0000256" key="4">
    <source>
        <dbReference type="ARBA" id="ARBA00013533"/>
    </source>
</evidence>
<evidence type="ECO:0000259" key="11">
    <source>
        <dbReference type="Pfam" id="PF09335"/>
    </source>
</evidence>
<keyword evidence="7 10" id="KW-1133">Transmembrane helix</keyword>
<comment type="similarity">
    <text evidence="3">Belongs to the TVP38/TMEM64 family.</text>
</comment>
<evidence type="ECO:0000256" key="5">
    <source>
        <dbReference type="ARBA" id="ARBA00020673"/>
    </source>
</evidence>
<dbReference type="PANTHER" id="PTHR47549">
    <property type="entry name" value="GOLGI APPARATUS MEMBRANE PROTEIN TVP38-RELATED"/>
    <property type="match status" value="1"/>
</dbReference>
<feature type="transmembrane region" description="Helical" evidence="10">
    <location>
        <begin position="20"/>
        <end position="39"/>
    </location>
</feature>
<comment type="function">
    <text evidence="1">Golgi membrane protein involved in vesicular trafficking and spindle migration.</text>
</comment>
<dbReference type="PANTHER" id="PTHR47549:SF2">
    <property type="entry name" value="GOLGI APPARATUS MEMBRANE PROTEIN TVP38"/>
    <property type="match status" value="1"/>
</dbReference>
<gene>
    <name evidence="12" type="ORF">FB45DRAFT_739189</name>
</gene>
<keyword evidence="6 10" id="KW-0812">Transmembrane</keyword>
<feature type="transmembrane region" description="Helical" evidence="10">
    <location>
        <begin position="84"/>
        <end position="107"/>
    </location>
</feature>
<accession>A0AAD7C7S1</accession>
<dbReference type="InterPro" id="IPR051076">
    <property type="entry name" value="Golgi_membrane_TVP38/TMEM64"/>
</dbReference>
<protein>
    <recommendedName>
        <fullName evidence="4">Golgi apparatus membrane protein TVP38</fullName>
    </recommendedName>
    <alternativeName>
        <fullName evidence="5">Golgi apparatus membrane protein tvp38</fullName>
    </alternativeName>
</protein>
<keyword evidence="9 10" id="KW-0472">Membrane</keyword>
<feature type="domain" description="VTT" evidence="11">
    <location>
        <begin position="5"/>
        <end position="118"/>
    </location>
</feature>